<dbReference type="InterPro" id="IPR004399">
    <property type="entry name" value="HMP/HMP-P_kinase_dom"/>
</dbReference>
<evidence type="ECO:0000259" key="5">
    <source>
        <dbReference type="Pfam" id="PF08543"/>
    </source>
</evidence>
<dbReference type="FunFam" id="3.40.1190.20:FF:000003">
    <property type="entry name" value="Phosphomethylpyrimidine kinase ThiD"/>
    <property type="match status" value="1"/>
</dbReference>
<dbReference type="EC" id="2.7.1.49" evidence="7"/>
<gene>
    <name evidence="7" type="primary">thiD</name>
    <name evidence="7" type="ORF">NFRAN_0101</name>
</gene>
<keyword evidence="4" id="KW-0067">ATP-binding</keyword>
<dbReference type="Pfam" id="PF08543">
    <property type="entry name" value="Phos_pyr_kin"/>
    <property type="match status" value="1"/>
</dbReference>
<dbReference type="SUPFAM" id="SSF53613">
    <property type="entry name" value="Ribokinase-like"/>
    <property type="match status" value="1"/>
</dbReference>
<dbReference type="NCBIfam" id="TIGR00097">
    <property type="entry name" value="HMP-P_kinase"/>
    <property type="match status" value="1"/>
</dbReference>
<dbReference type="AlphaFoldDB" id="A0A484I8V6"/>
<dbReference type="PANTHER" id="PTHR20858:SF17">
    <property type="entry name" value="HYDROXYMETHYLPYRIMIDINE_PHOSPHOMETHYLPYRIMIDINE KINASE THI20-RELATED"/>
    <property type="match status" value="1"/>
</dbReference>
<evidence type="ECO:0000256" key="1">
    <source>
        <dbReference type="ARBA" id="ARBA00022679"/>
    </source>
</evidence>
<evidence type="ECO:0000313" key="7">
    <source>
        <dbReference type="EMBL" id="VFJ12422.1"/>
    </source>
</evidence>
<name>A0A484I8V6_9ARCH</name>
<dbReference type="Pfam" id="PF10120">
    <property type="entry name" value="ThiN"/>
    <property type="match status" value="1"/>
</dbReference>
<proteinExistence type="predicted"/>
<protein>
    <submittedName>
        <fullName evidence="7">Hydroxymethylpyrimidine/phosphomethylpyrimidine kinase</fullName>
        <ecNumber evidence="7">2.7.1.49</ecNumber>
    </submittedName>
</protein>
<dbReference type="InterPro" id="IPR013749">
    <property type="entry name" value="PM/HMP-P_kinase-1"/>
</dbReference>
<dbReference type="Gene3D" id="3.40.1190.20">
    <property type="match status" value="1"/>
</dbReference>
<dbReference type="KEGG" id="nfn:NFRAN_0101"/>
<accession>A0A484I8V6</accession>
<dbReference type="Proteomes" id="UP000294299">
    <property type="component" value="Chromosome NFRAN"/>
</dbReference>
<keyword evidence="8" id="KW-1185">Reference proteome</keyword>
<dbReference type="SUPFAM" id="SSF53639">
    <property type="entry name" value="AraD/HMP-PK domain-like"/>
    <property type="match status" value="1"/>
</dbReference>
<dbReference type="CDD" id="cd01169">
    <property type="entry name" value="HMPP_kinase"/>
    <property type="match status" value="1"/>
</dbReference>
<keyword evidence="2" id="KW-0547">Nucleotide-binding</keyword>
<evidence type="ECO:0000256" key="2">
    <source>
        <dbReference type="ARBA" id="ARBA00022741"/>
    </source>
</evidence>
<dbReference type="PANTHER" id="PTHR20858">
    <property type="entry name" value="PHOSPHOMETHYLPYRIMIDINE KINASE"/>
    <property type="match status" value="1"/>
</dbReference>
<dbReference type="GO" id="GO:0005524">
    <property type="term" value="F:ATP binding"/>
    <property type="evidence" value="ECO:0007669"/>
    <property type="project" value="UniProtKB-KW"/>
</dbReference>
<dbReference type="OrthoDB" id="43786at2157"/>
<dbReference type="GO" id="GO:0008972">
    <property type="term" value="F:phosphomethylpyrimidine kinase activity"/>
    <property type="evidence" value="ECO:0007669"/>
    <property type="project" value="InterPro"/>
</dbReference>
<evidence type="ECO:0000256" key="4">
    <source>
        <dbReference type="ARBA" id="ARBA00022840"/>
    </source>
</evidence>
<dbReference type="EMBL" id="LR216287">
    <property type="protein sequence ID" value="VFJ12422.1"/>
    <property type="molecule type" value="Genomic_DNA"/>
</dbReference>
<keyword evidence="3 7" id="KW-0418">Kinase</keyword>
<keyword evidence="1 7" id="KW-0808">Transferase</keyword>
<dbReference type="Gene3D" id="3.40.225.10">
    <property type="entry name" value="Class II aldolase/adducin N-terminal domain"/>
    <property type="match status" value="1"/>
</dbReference>
<sequence>MKKALSIAGSDSSAGAGIQADLKTFSALGIYGATVITTLTAQNTKTVSDIFVVPPKFFENQLRTTLTDIKPDVIKIGVLYDRSIIQIVKDELANCEKPIIVDPVLYSGTGIRLLDESSFEAFKQNILPLANVITPNLKEAELLSNTRVKSTNDLSKAARYICDLGAEIVIIKGGHYNRMNNEVSDFYYNFSRADYHKISNPRLPVTETHGTGCNFSSAIASYIAMGCEPKRAFILSNSYVNRALRNALKVGNGLLVANPISQIYNNSEKYETLITLQSSVENLEQLNYFSSLIPETKTNFVYSIPIPRDLFDVAGVVGRITNYQDKIRSPNVVKFGASNHVGRALLVANNFTPSIRSAINIKLTDRLLEICKELFKCSFYDRKYEHVDNAMKEGTTIQWGVKEAFKREPNLEVVFHYGDIGKEPMILIFAETPNGILTKIDEILRIFKKI</sequence>
<evidence type="ECO:0000313" key="8">
    <source>
        <dbReference type="Proteomes" id="UP000294299"/>
    </source>
</evidence>
<feature type="domain" description="Thiamine-phosphate synthase ThiN" evidence="6">
    <location>
        <begin position="276"/>
        <end position="441"/>
    </location>
</feature>
<reference evidence="7 8" key="1">
    <citation type="submission" date="2019-02" db="EMBL/GenBank/DDBJ databases">
        <authorList>
            <person name="Lehtovirta-Morley E L."/>
        </authorList>
    </citation>
    <scope>NUCLEOTIDE SEQUENCE [LARGE SCALE GENOMIC DNA]</scope>
    <source>
        <strain evidence="7">NFRAN1</strain>
    </source>
</reference>
<dbReference type="GeneID" id="39419694"/>
<evidence type="ECO:0000256" key="3">
    <source>
        <dbReference type="ARBA" id="ARBA00022777"/>
    </source>
</evidence>
<dbReference type="GO" id="GO:0005829">
    <property type="term" value="C:cytosol"/>
    <property type="evidence" value="ECO:0007669"/>
    <property type="project" value="TreeGrafter"/>
</dbReference>
<dbReference type="InterPro" id="IPR029056">
    <property type="entry name" value="Ribokinase-like"/>
</dbReference>
<evidence type="ECO:0000259" key="6">
    <source>
        <dbReference type="Pfam" id="PF10120"/>
    </source>
</evidence>
<dbReference type="InterPro" id="IPR019293">
    <property type="entry name" value="ThiN"/>
</dbReference>
<organism evidence="7 8">
    <name type="scientific">Candidatus Nitrosocosmicus franklandianus</name>
    <dbReference type="NCBI Taxonomy" id="1798806"/>
    <lineage>
        <taxon>Archaea</taxon>
        <taxon>Nitrososphaerota</taxon>
        <taxon>Nitrososphaeria</taxon>
        <taxon>Nitrososphaerales</taxon>
        <taxon>Nitrososphaeraceae</taxon>
        <taxon>Candidatus Nitrosocosmicus</taxon>
    </lineage>
</organism>
<dbReference type="GO" id="GO:0008902">
    <property type="term" value="F:hydroxymethylpyrimidine kinase activity"/>
    <property type="evidence" value="ECO:0007669"/>
    <property type="project" value="UniProtKB-EC"/>
</dbReference>
<dbReference type="RefSeq" id="WP_134482561.1">
    <property type="nucleotide sequence ID" value="NZ_LR216287.1"/>
</dbReference>
<dbReference type="InterPro" id="IPR036409">
    <property type="entry name" value="Aldolase_II/adducin_N_sf"/>
</dbReference>
<feature type="domain" description="Pyridoxamine kinase/Phosphomethylpyrimidine kinase" evidence="5">
    <location>
        <begin position="11"/>
        <end position="254"/>
    </location>
</feature>
<dbReference type="GO" id="GO:0009228">
    <property type="term" value="P:thiamine biosynthetic process"/>
    <property type="evidence" value="ECO:0007669"/>
    <property type="project" value="InterPro"/>
</dbReference>